<keyword evidence="2" id="KW-1185">Reference proteome</keyword>
<gene>
    <name evidence="1" type="ORF">C1645_731841</name>
</gene>
<comment type="caution">
    <text evidence="1">The sequence shown here is derived from an EMBL/GenBank/DDBJ whole genome shotgun (WGS) entry which is preliminary data.</text>
</comment>
<sequence length="125" mass="14945">MKPIVNEEDAGKVKIILPVMFRSPTIVTKYKELVTAVDSTGYWKTINIDQYCPNNRTCLQSKPKRRWIKKKQLMRDIINWEKSEKKRVERKKYLKHKTKRSELILAIVNKKIKLKIYTIRKELNG</sequence>
<dbReference type="AlphaFoldDB" id="A0A397TIY0"/>
<dbReference type="EMBL" id="QKYT01000019">
    <property type="protein sequence ID" value="RIA98190.1"/>
    <property type="molecule type" value="Genomic_DNA"/>
</dbReference>
<proteinExistence type="predicted"/>
<dbReference type="Proteomes" id="UP000265703">
    <property type="component" value="Unassembled WGS sequence"/>
</dbReference>
<organism evidence="1 2">
    <name type="scientific">Glomus cerebriforme</name>
    <dbReference type="NCBI Taxonomy" id="658196"/>
    <lineage>
        <taxon>Eukaryota</taxon>
        <taxon>Fungi</taxon>
        <taxon>Fungi incertae sedis</taxon>
        <taxon>Mucoromycota</taxon>
        <taxon>Glomeromycotina</taxon>
        <taxon>Glomeromycetes</taxon>
        <taxon>Glomerales</taxon>
        <taxon>Glomeraceae</taxon>
        <taxon>Glomus</taxon>
    </lineage>
</organism>
<protein>
    <submittedName>
        <fullName evidence="1">Uncharacterized protein</fullName>
    </submittedName>
</protein>
<accession>A0A397TIY0</accession>
<name>A0A397TIY0_9GLOM</name>
<evidence type="ECO:0000313" key="1">
    <source>
        <dbReference type="EMBL" id="RIA98190.1"/>
    </source>
</evidence>
<dbReference type="STRING" id="658196.A0A397TIY0"/>
<evidence type="ECO:0000313" key="2">
    <source>
        <dbReference type="Proteomes" id="UP000265703"/>
    </source>
</evidence>
<reference evidence="1 2" key="1">
    <citation type="submission" date="2018-06" db="EMBL/GenBank/DDBJ databases">
        <title>Comparative genomics reveals the genomic features of Rhizophagus irregularis, R. cerebriforme, R. diaphanum and Gigaspora rosea, and their symbiotic lifestyle signature.</title>
        <authorList>
            <person name="Morin E."/>
            <person name="San Clemente H."/>
            <person name="Chen E.C.H."/>
            <person name="De La Providencia I."/>
            <person name="Hainaut M."/>
            <person name="Kuo A."/>
            <person name="Kohler A."/>
            <person name="Murat C."/>
            <person name="Tang N."/>
            <person name="Roy S."/>
            <person name="Loubradou J."/>
            <person name="Henrissat B."/>
            <person name="Grigoriev I.V."/>
            <person name="Corradi N."/>
            <person name="Roux C."/>
            <person name="Martin F.M."/>
        </authorList>
    </citation>
    <scope>NUCLEOTIDE SEQUENCE [LARGE SCALE GENOMIC DNA]</scope>
    <source>
        <strain evidence="1 2">DAOM 227022</strain>
    </source>
</reference>